<comment type="caution">
    <text evidence="16">The sequence shown here is derived from an EMBL/GenBank/DDBJ whole genome shotgun (WGS) entry which is preliminary data.</text>
</comment>
<dbReference type="Gene3D" id="3.40.50.40">
    <property type="match status" value="1"/>
</dbReference>
<evidence type="ECO:0000256" key="13">
    <source>
        <dbReference type="SAM" id="Phobius"/>
    </source>
</evidence>
<dbReference type="EMBL" id="JACBAF010002088">
    <property type="protein sequence ID" value="KAF7168137.1"/>
    <property type="molecule type" value="Genomic_DNA"/>
</dbReference>
<dbReference type="InterPro" id="IPR040919">
    <property type="entry name" value="Asparaginase_C"/>
</dbReference>
<reference evidence="16" key="1">
    <citation type="submission" date="2020-06" db="EMBL/GenBank/DDBJ databases">
        <title>Draft genome sequences of strains closely related to Aspergillus parafelis and Aspergillus hiratsukae.</title>
        <authorList>
            <person name="Dos Santos R.A.C."/>
            <person name="Rivero-Menendez O."/>
            <person name="Steenwyk J.L."/>
            <person name="Mead M.E."/>
            <person name="Goldman G.H."/>
            <person name="Alastruey-Izquierdo A."/>
            <person name="Rokas A."/>
        </authorList>
    </citation>
    <scope>NUCLEOTIDE SEQUENCE</scope>
    <source>
        <strain evidence="16">CNM-CM5793</strain>
        <strain evidence="17">CNM-CM6106</strain>
    </source>
</reference>
<dbReference type="EMBL" id="JACBAD010001960">
    <property type="protein sequence ID" value="KAF7125896.1"/>
    <property type="molecule type" value="Genomic_DNA"/>
</dbReference>
<dbReference type="EC" id="3.5.1.1" evidence="2"/>
<keyword evidence="3" id="KW-0813">Transport</keyword>
<organism evidence="16 18">
    <name type="scientific">Aspergillus hiratsukae</name>
    <dbReference type="NCBI Taxonomy" id="1194566"/>
    <lineage>
        <taxon>Eukaryota</taxon>
        <taxon>Fungi</taxon>
        <taxon>Dikarya</taxon>
        <taxon>Ascomycota</taxon>
        <taxon>Pezizomycotina</taxon>
        <taxon>Eurotiomycetes</taxon>
        <taxon>Eurotiomycetidae</taxon>
        <taxon>Eurotiales</taxon>
        <taxon>Aspergillaceae</taxon>
        <taxon>Aspergillus</taxon>
        <taxon>Aspergillus subgen. Fumigati</taxon>
    </lineage>
</organism>
<dbReference type="FunFam" id="3.40.50.1170:FF:000003">
    <property type="entry name" value="60 kDa lysophospholipase"/>
    <property type="match status" value="1"/>
</dbReference>
<proteinExistence type="inferred from homology"/>
<dbReference type="AlphaFoldDB" id="A0A8H6PDI4"/>
<evidence type="ECO:0000256" key="10">
    <source>
        <dbReference type="ARBA" id="ARBA00061199"/>
    </source>
</evidence>
<evidence type="ECO:0000313" key="16">
    <source>
        <dbReference type="EMBL" id="KAF7125896.1"/>
    </source>
</evidence>
<evidence type="ECO:0000313" key="18">
    <source>
        <dbReference type="Proteomes" id="UP000630445"/>
    </source>
</evidence>
<dbReference type="FunFam" id="1.25.40.20:FF:000284">
    <property type="entry name" value="Lysophospholipase, putative"/>
    <property type="match status" value="1"/>
</dbReference>
<dbReference type="Gene3D" id="1.20.1740.10">
    <property type="entry name" value="Amino acid/polyamine transporter I"/>
    <property type="match status" value="1"/>
</dbReference>
<dbReference type="Gene3D" id="1.25.40.20">
    <property type="entry name" value="Ankyrin repeat-containing domain"/>
    <property type="match status" value="1"/>
</dbReference>
<feature type="domain" description="L-asparaginase N-terminal" evidence="14">
    <location>
        <begin position="526"/>
        <end position="745"/>
    </location>
</feature>
<keyword evidence="8 11" id="KW-0040">ANK repeat</keyword>
<evidence type="ECO:0000259" key="14">
    <source>
        <dbReference type="Pfam" id="PF00710"/>
    </source>
</evidence>
<dbReference type="InterPro" id="IPR036770">
    <property type="entry name" value="Ankyrin_rpt-contain_sf"/>
</dbReference>
<dbReference type="FunFam" id="3.40.50.40:FF:000001">
    <property type="entry name" value="L-asparaginase 1"/>
    <property type="match status" value="1"/>
</dbReference>
<name>A0A8H6PDI4_9EURO</name>
<evidence type="ECO:0000313" key="17">
    <source>
        <dbReference type="EMBL" id="KAF7168137.1"/>
    </source>
</evidence>
<keyword evidence="5" id="KW-0677">Repeat</keyword>
<evidence type="ECO:0000256" key="8">
    <source>
        <dbReference type="ARBA" id="ARBA00023043"/>
    </source>
</evidence>
<evidence type="ECO:0000259" key="15">
    <source>
        <dbReference type="Pfam" id="PF17763"/>
    </source>
</evidence>
<dbReference type="InterPro" id="IPR006034">
    <property type="entry name" value="Asparaginase/glutaminase-like"/>
</dbReference>
<feature type="region of interest" description="Disordered" evidence="12">
    <location>
        <begin position="1"/>
        <end position="23"/>
    </location>
</feature>
<keyword evidence="18" id="KW-1185">Reference proteome</keyword>
<dbReference type="Pfam" id="PF12796">
    <property type="entry name" value="Ank_2"/>
    <property type="match status" value="1"/>
</dbReference>
<keyword evidence="4 13" id="KW-0812">Transmembrane</keyword>
<dbReference type="Pfam" id="PF17763">
    <property type="entry name" value="Asparaginase_C"/>
    <property type="match status" value="1"/>
</dbReference>
<feature type="compositionally biased region" description="Basic and acidic residues" evidence="12">
    <location>
        <begin position="1"/>
        <end position="10"/>
    </location>
</feature>
<feature type="transmembrane region" description="Helical" evidence="13">
    <location>
        <begin position="200"/>
        <end position="221"/>
    </location>
</feature>
<evidence type="ECO:0000256" key="1">
    <source>
        <dbReference type="ARBA" id="ARBA00004141"/>
    </source>
</evidence>
<feature type="transmembrane region" description="Helical" evidence="13">
    <location>
        <begin position="277"/>
        <end position="299"/>
    </location>
</feature>
<dbReference type="OrthoDB" id="542841at2759"/>
<accession>A0A8H6PDI4</accession>
<feature type="transmembrane region" description="Helical" evidence="13">
    <location>
        <begin position="125"/>
        <end position="149"/>
    </location>
</feature>
<dbReference type="InterPro" id="IPR037152">
    <property type="entry name" value="L-asparaginase_N_sf"/>
</dbReference>
<dbReference type="SFLD" id="SFLDS00057">
    <property type="entry name" value="Glutaminase/Asparaginase"/>
    <property type="match status" value="1"/>
</dbReference>
<dbReference type="CDD" id="cd08963">
    <property type="entry name" value="L-asparaginase_I"/>
    <property type="match status" value="1"/>
</dbReference>
<feature type="transmembrane region" description="Helical" evidence="13">
    <location>
        <begin position="406"/>
        <end position="430"/>
    </location>
</feature>
<evidence type="ECO:0000256" key="4">
    <source>
        <dbReference type="ARBA" id="ARBA00022692"/>
    </source>
</evidence>
<dbReference type="Proteomes" id="UP000630445">
    <property type="component" value="Unassembled WGS sequence"/>
</dbReference>
<dbReference type="InterPro" id="IPR002110">
    <property type="entry name" value="Ankyrin_rpt"/>
</dbReference>
<dbReference type="InterPro" id="IPR041725">
    <property type="entry name" value="L-asparaginase_I"/>
</dbReference>
<evidence type="ECO:0000256" key="9">
    <source>
        <dbReference type="ARBA" id="ARBA00023136"/>
    </source>
</evidence>
<dbReference type="GO" id="GO:0015101">
    <property type="term" value="F:organic cation transmembrane transporter activity"/>
    <property type="evidence" value="ECO:0007669"/>
    <property type="project" value="UniProtKB-ARBA"/>
</dbReference>
<dbReference type="SUPFAM" id="SSF48403">
    <property type="entry name" value="Ankyrin repeat"/>
    <property type="match status" value="1"/>
</dbReference>
<dbReference type="InterPro" id="IPR027474">
    <property type="entry name" value="L-asparaginase_N"/>
</dbReference>
<feature type="transmembrane region" description="Helical" evidence="13">
    <location>
        <begin position="44"/>
        <end position="63"/>
    </location>
</feature>
<feature type="repeat" description="ANK" evidence="11">
    <location>
        <begin position="979"/>
        <end position="1011"/>
    </location>
</feature>
<dbReference type="Pfam" id="PF13520">
    <property type="entry name" value="AA_permease_2"/>
    <property type="match status" value="1"/>
</dbReference>
<evidence type="ECO:0000256" key="2">
    <source>
        <dbReference type="ARBA" id="ARBA00012920"/>
    </source>
</evidence>
<dbReference type="GO" id="GO:0004067">
    <property type="term" value="F:asparaginase activity"/>
    <property type="evidence" value="ECO:0007669"/>
    <property type="project" value="UniProtKB-UniRule"/>
</dbReference>
<evidence type="ECO:0000256" key="3">
    <source>
        <dbReference type="ARBA" id="ARBA00022448"/>
    </source>
</evidence>
<dbReference type="SMART" id="SM00870">
    <property type="entry name" value="Asparaginase"/>
    <property type="match status" value="1"/>
</dbReference>
<evidence type="ECO:0000256" key="5">
    <source>
        <dbReference type="ARBA" id="ARBA00022737"/>
    </source>
</evidence>
<feature type="transmembrane region" description="Helical" evidence="13">
    <location>
        <begin position="169"/>
        <end position="188"/>
    </location>
</feature>
<feature type="transmembrane region" description="Helical" evidence="13">
    <location>
        <begin position="328"/>
        <end position="351"/>
    </location>
</feature>
<dbReference type="Pfam" id="PF00710">
    <property type="entry name" value="Asparaginase"/>
    <property type="match status" value="1"/>
</dbReference>
<dbReference type="InterPro" id="IPR036152">
    <property type="entry name" value="Asp/glu_Ase-like_sf"/>
</dbReference>
<evidence type="ECO:0000256" key="11">
    <source>
        <dbReference type="PROSITE-ProRule" id="PRU00023"/>
    </source>
</evidence>
<protein>
    <recommendedName>
        <fullName evidence="2">asparaginase</fullName>
        <ecNumber evidence="2">3.5.1.1</ecNumber>
    </recommendedName>
</protein>
<feature type="transmembrane region" description="Helical" evidence="13">
    <location>
        <begin position="479"/>
        <end position="499"/>
    </location>
</feature>
<keyword evidence="6" id="KW-0378">Hydrolase</keyword>
<dbReference type="PROSITE" id="PS50088">
    <property type="entry name" value="ANK_REPEAT"/>
    <property type="match status" value="2"/>
</dbReference>
<evidence type="ECO:0000256" key="12">
    <source>
        <dbReference type="SAM" id="MobiDB-lite"/>
    </source>
</evidence>
<dbReference type="PANTHER" id="PTHR11707">
    <property type="entry name" value="L-ASPARAGINASE"/>
    <property type="match status" value="1"/>
</dbReference>
<dbReference type="SUPFAM" id="SSF53774">
    <property type="entry name" value="Glutaminase/Asparaginase"/>
    <property type="match status" value="1"/>
</dbReference>
<dbReference type="GO" id="GO:0016020">
    <property type="term" value="C:membrane"/>
    <property type="evidence" value="ECO:0007669"/>
    <property type="project" value="UniProtKB-SubCell"/>
</dbReference>
<keyword evidence="9 13" id="KW-0472">Membrane</keyword>
<gene>
    <name evidence="16" type="ORF">CNMCM5793_002255</name>
    <name evidence="17" type="ORF">CNMCM6106_003442</name>
</gene>
<comment type="subcellular location">
    <subcellularLocation>
        <location evidence="1">Membrane</location>
        <topology evidence="1">Multi-pass membrane protein</topology>
    </subcellularLocation>
</comment>
<feature type="transmembrane region" description="Helical" evidence="13">
    <location>
        <begin position="75"/>
        <end position="94"/>
    </location>
</feature>
<feature type="transmembrane region" description="Helical" evidence="13">
    <location>
        <begin position="382"/>
        <end position="400"/>
    </location>
</feature>
<dbReference type="PRINTS" id="PR00139">
    <property type="entry name" value="ASNGLNASE"/>
</dbReference>
<dbReference type="FunFam" id="1.20.1740.10:FF:000046">
    <property type="entry name" value="Amino-acid permease, putative"/>
    <property type="match status" value="1"/>
</dbReference>
<evidence type="ECO:0000256" key="6">
    <source>
        <dbReference type="ARBA" id="ARBA00022801"/>
    </source>
</evidence>
<feature type="repeat" description="ANK" evidence="11">
    <location>
        <begin position="946"/>
        <end position="978"/>
    </location>
</feature>
<keyword evidence="7 13" id="KW-1133">Transmembrane helix</keyword>
<dbReference type="InterPro" id="IPR027473">
    <property type="entry name" value="L-asparaginase_C"/>
</dbReference>
<dbReference type="PIRSF" id="PIRSF001220">
    <property type="entry name" value="L-ASNase_gatD"/>
    <property type="match status" value="1"/>
</dbReference>
<dbReference type="InterPro" id="IPR002293">
    <property type="entry name" value="AA/rel_permease1"/>
</dbReference>
<feature type="domain" description="Asparaginase/glutaminase C-terminal" evidence="15">
    <location>
        <begin position="765"/>
        <end position="883"/>
    </location>
</feature>
<dbReference type="PROSITE" id="PS51732">
    <property type="entry name" value="ASN_GLN_ASE_3"/>
    <property type="match status" value="1"/>
</dbReference>
<dbReference type="PROSITE" id="PS50297">
    <property type="entry name" value="ANK_REP_REGION"/>
    <property type="match status" value="2"/>
</dbReference>
<dbReference type="GO" id="GO:0009066">
    <property type="term" value="P:aspartate family amino acid metabolic process"/>
    <property type="evidence" value="ECO:0007669"/>
    <property type="project" value="UniProtKB-ARBA"/>
</dbReference>
<dbReference type="Proteomes" id="UP000662466">
    <property type="component" value="Unassembled WGS sequence"/>
</dbReference>
<evidence type="ECO:0000256" key="7">
    <source>
        <dbReference type="ARBA" id="ARBA00022989"/>
    </source>
</evidence>
<dbReference type="PANTHER" id="PTHR11707:SF28">
    <property type="entry name" value="60 KDA LYSOPHOSPHOLIPASE"/>
    <property type="match status" value="1"/>
</dbReference>
<feature type="transmembrane region" description="Helical" evidence="13">
    <location>
        <begin position="442"/>
        <end position="467"/>
    </location>
</feature>
<comment type="similarity">
    <text evidence="10">In the N-terminal section; belongs to the asparaginase 1 family.</text>
</comment>
<sequence length="1063" mass="115448">MSDFDLEKKPSVKPGSSDTSSGCDDADAIRLAEMGYSQDLQRNFGVISLIGIAFCMSNSWFGISASLVTGISSGGTVLIVYGLLWITFISMCVASSLSELASAMPNAGGQYFWANELAPKKYARFASYVTGWFGYAGAIFACASVALSLGSAGVGMWQLGHPEFTVKPWHVVVAYEMINFFCYLFNCFGKSLPLVAKATLYISLISFLVILVTVPACAKTRPSASYVFGHFVNSTGWKQDGIAFIVGLINPNWIFACLDSATHLAEEVPQPEKNIPIAIMATVAIGFVTSWTYCIAMFFGLNDLNKLLSTATGVPILELYYQALQNKAGAIVLETLLLVTGMGCLIACHTWQSRLAWAFARDRGLPGHKWLAQVNKTLDVPLMAHSVSCFIVAALGLLYLGSSTAFNSMVTACITLLYLSYSCPILCLWYRGRNNIKPGPFWLGKWGLAANIVTLAWTVFCLVMYSFPATMPVTTGNMNYVSAVYGVVVVIVLVDCGLLTGDKMTAAEANIPELLEEQADSIPESRVLIIMTGGTICMKQSPSGFVPARGFQDQCLARVPTFNDGSSSTMMDVVVNAAGEIRPHPSLRTPQTLYGRRVRYTVFEFEELLDSSSIDAKGWTEIARTIERNYTLFDAFVVLHGTDSLAYTCSALSFMLQNLGKTVVLTGAQAPMLELQNDATDNLLGSLVVAGHFVIPEVCLYFNNKLFRGNRSCKVAASDFAAFDSPNCPPLAVTTSMRTNVNWELVHRPKSIEQFRIETRLDTTHVACLRIFPGIKPEMVDAVLKLEGLRGLVLETFGAGNAPHGQDNAMTKVLADAIKRGIVIVNVTQCLTGSVSPVYAPGMSLSRAGVVAGLDMTTEAALTKMSYLLALSDSTPESVAKAMSVSLRGELTEVSQPMFRHPDGALPERVQTLTMLGYAIAHGDLERVQEIFKIEHHWILNDADYSGNTPIHLAATSPSVEILRFLLLQGGSVHIRNRNGRTPLFLAANAGLSEHVLLLRKSGAHLHSEERQAAELLARRRPAVWGLAGIGPREVSNREMDEEDEAVLGRREVPSRMLVGSAP</sequence>
<dbReference type="Gene3D" id="3.40.50.1170">
    <property type="entry name" value="L-asparaginase, N-terminal domain"/>
    <property type="match status" value="1"/>
</dbReference>
<dbReference type="SMART" id="SM00248">
    <property type="entry name" value="ANK"/>
    <property type="match status" value="2"/>
</dbReference>
<dbReference type="PIRSF" id="PIRSF500176">
    <property type="entry name" value="L_ASNase"/>
    <property type="match status" value="1"/>
</dbReference>